<dbReference type="Pfam" id="PF19875">
    <property type="entry name" value="DUF6348"/>
    <property type="match status" value="1"/>
</dbReference>
<sequence>MFAMNAIALIPQPSCYNAGLFSYSRSASMPVTTSIANAFKNFRDKFSASPVAESARPVFANLNIDAELTLALFEVLTAEEIKLRWHDNYLALEDGLLLAVERVETVTLAEDKFRTCTRIYACHAGYFPQGLSEYQHAMGATESEAILEGLRTWAKMDLLVLLDATREQPLNCTVIEMNTSAETEEGKSFRQVILGPVAHLASLPAPKKKEEHPFCPCCLFTESMPAFHDLLQTSDFIGIRLFASRDNEGKLAADCRVNGEDFLPAVEHLKQYAEKWPQRGLEFRKQYVVIRTGKHSVNQAQP</sequence>
<proteinExistence type="predicted"/>
<dbReference type="EMBL" id="JACOFX010000002">
    <property type="protein sequence ID" value="MBC3907103.1"/>
    <property type="molecule type" value="Genomic_DNA"/>
</dbReference>
<evidence type="ECO:0000313" key="2">
    <source>
        <dbReference type="Proteomes" id="UP000646911"/>
    </source>
</evidence>
<keyword evidence="2" id="KW-1185">Reference proteome</keyword>
<gene>
    <name evidence="1" type="ORF">H8L47_05965</name>
</gene>
<accession>A0ABR6Z632</accession>
<comment type="caution">
    <text evidence="1">The sequence shown here is derived from an EMBL/GenBank/DDBJ whole genome shotgun (WGS) entry which is preliminary data.</text>
</comment>
<dbReference type="InterPro" id="IPR045929">
    <property type="entry name" value="DUF6348"/>
</dbReference>
<protein>
    <submittedName>
        <fullName evidence="1">Uncharacterized protein</fullName>
    </submittedName>
</protein>
<evidence type="ECO:0000313" key="1">
    <source>
        <dbReference type="EMBL" id="MBC3907103.1"/>
    </source>
</evidence>
<dbReference type="Proteomes" id="UP000646911">
    <property type="component" value="Unassembled WGS sequence"/>
</dbReference>
<organism evidence="1 2">
    <name type="scientific">Undibacterium umbellatum</name>
    <dbReference type="NCBI Taxonomy" id="2762300"/>
    <lineage>
        <taxon>Bacteria</taxon>
        <taxon>Pseudomonadati</taxon>
        <taxon>Pseudomonadota</taxon>
        <taxon>Betaproteobacteria</taxon>
        <taxon>Burkholderiales</taxon>
        <taxon>Oxalobacteraceae</taxon>
        <taxon>Undibacterium</taxon>
    </lineage>
</organism>
<reference evidence="1 2" key="1">
    <citation type="submission" date="2020-08" db="EMBL/GenBank/DDBJ databases">
        <title>Novel species isolated from subtropical streams in China.</title>
        <authorList>
            <person name="Lu H."/>
        </authorList>
    </citation>
    <scope>NUCLEOTIDE SEQUENCE [LARGE SCALE GENOMIC DNA]</scope>
    <source>
        <strain evidence="1 2">NL8W</strain>
    </source>
</reference>
<name>A0ABR6Z632_9BURK</name>